<evidence type="ECO:0000313" key="2">
    <source>
        <dbReference type="Proteomes" id="UP001396334"/>
    </source>
</evidence>
<comment type="caution">
    <text evidence="1">The sequence shown here is derived from an EMBL/GenBank/DDBJ whole genome shotgun (WGS) entry which is preliminary data.</text>
</comment>
<gene>
    <name evidence="1" type="ORF">V6N11_058316</name>
</gene>
<reference evidence="1 2" key="1">
    <citation type="journal article" date="2024" name="G3 (Bethesda)">
        <title>Genome assembly of Hibiscus sabdariffa L. provides insights into metabolisms of medicinal natural products.</title>
        <authorList>
            <person name="Kim T."/>
        </authorList>
    </citation>
    <scope>NUCLEOTIDE SEQUENCE [LARGE SCALE GENOMIC DNA]</scope>
    <source>
        <strain evidence="1">TK-2024</strain>
        <tissue evidence="1">Old leaves</tissue>
    </source>
</reference>
<protein>
    <submittedName>
        <fullName evidence="1">Uncharacterized protein</fullName>
    </submittedName>
</protein>
<name>A0ABR2U3W4_9ROSI</name>
<keyword evidence="2" id="KW-1185">Reference proteome</keyword>
<dbReference type="EMBL" id="JBBPBN010000002">
    <property type="protein sequence ID" value="KAK9044416.1"/>
    <property type="molecule type" value="Genomic_DNA"/>
</dbReference>
<sequence>MTNEAGDWDWDRLNGMLPQHILECIVAELPPRRSAGPDMPGWRLEERQNFTTKSAYGYLVERNDVTRRRVDSVESLWACRNTRCKEGMAKIICDFLFVSMEESLQLSIGIIMHASRGLINT</sequence>
<dbReference type="Proteomes" id="UP001396334">
    <property type="component" value="Unassembled WGS sequence"/>
</dbReference>
<accession>A0ABR2U3W4</accession>
<evidence type="ECO:0000313" key="1">
    <source>
        <dbReference type="EMBL" id="KAK9044416.1"/>
    </source>
</evidence>
<organism evidence="1 2">
    <name type="scientific">Hibiscus sabdariffa</name>
    <name type="common">roselle</name>
    <dbReference type="NCBI Taxonomy" id="183260"/>
    <lineage>
        <taxon>Eukaryota</taxon>
        <taxon>Viridiplantae</taxon>
        <taxon>Streptophyta</taxon>
        <taxon>Embryophyta</taxon>
        <taxon>Tracheophyta</taxon>
        <taxon>Spermatophyta</taxon>
        <taxon>Magnoliopsida</taxon>
        <taxon>eudicotyledons</taxon>
        <taxon>Gunneridae</taxon>
        <taxon>Pentapetalae</taxon>
        <taxon>rosids</taxon>
        <taxon>malvids</taxon>
        <taxon>Malvales</taxon>
        <taxon>Malvaceae</taxon>
        <taxon>Malvoideae</taxon>
        <taxon>Hibiscus</taxon>
    </lineage>
</organism>
<proteinExistence type="predicted"/>